<evidence type="ECO:0008006" key="4">
    <source>
        <dbReference type="Google" id="ProtNLM"/>
    </source>
</evidence>
<dbReference type="Pfam" id="PF11885">
    <property type="entry name" value="DUF3405"/>
    <property type="match status" value="1"/>
</dbReference>
<dbReference type="PANTHER" id="PTHR36205:SF3">
    <property type="entry name" value="MAJOR FACILITATOR SUPERFAMILY TRANSPORTER"/>
    <property type="match status" value="1"/>
</dbReference>
<dbReference type="EMBL" id="JAVFHQ010000033">
    <property type="protein sequence ID" value="KAK4543339.1"/>
    <property type="molecule type" value="Genomic_DNA"/>
</dbReference>
<feature type="transmembrane region" description="Helical" evidence="1">
    <location>
        <begin position="62"/>
        <end position="84"/>
    </location>
</feature>
<evidence type="ECO:0000313" key="2">
    <source>
        <dbReference type="EMBL" id="KAK4543339.1"/>
    </source>
</evidence>
<sequence>MRGVPRLRDLNPLRLLNSNISYQRLPNFGGDNGSPFNFQEYRWPATTSRIGERWRWVGRMSVTRLVGICVAVLVAFALLGGGGYHRAKRHRSKGPGGPPPFYWQHYYRLDGYYNGLRTLVPYSKYEPENRWNQSVPPEKLTPKEIKKLPREPPLDPVLFSPYPDWSSAEYTREHEPFQQCYLDAEEAVPAPEVYAYPGMPQNMSEPLYGSYSELGLQEEMCFERFGRLGPYGYGYNESQGGLGIGNRSERAGSDKVFKQSGYVNYTNMDWGAAQKRCYEKNSARFDEHQTNGKQRVKREAYVLRTWTGYTYTPHQILTIRAMINELSLKSGGEYDVHLLLHVKNNSIPIWASPEIYTQTIHDNVPQEFWNITTAWSEQQMVTYYPEPFPDNFANMAGSSVHGVYRSAHFALQWFSQQHPEYDFMWNWEMDIRYSGHYYEFNSKVSEWAKKQPRKGLWERSRRFWIPKYHGGYQNFTEFVERETVEKDVAENDVQRSGPVPIWGPVQDFAHRSMLAPPNETFPPTTYEADDYSWGVGEDADLIVFNPLFDPALTNWVFSWDVTGYNRSLPVPPRRAAIITVARLSKRLLNTMHEETWRMRHTMFPEMWPPSVCMHHGLKAVYAPHPVYFDRDWDAGYMNSAFNYPRQVWESPFGWGEHNLLGSSFYYNSGFSGALWRRWMGQWENGEGGRRQEEEGTGRMCLRGTLHHPVKHEMGPVD</sequence>
<evidence type="ECO:0000313" key="3">
    <source>
        <dbReference type="Proteomes" id="UP001324427"/>
    </source>
</evidence>
<proteinExistence type="predicted"/>
<name>A0AAV9JFQ1_9PEZI</name>
<keyword evidence="3" id="KW-1185">Reference proteome</keyword>
<accession>A0AAV9JFQ1</accession>
<keyword evidence="1" id="KW-1133">Transmembrane helix</keyword>
<dbReference type="InterPro" id="IPR021822">
    <property type="entry name" value="DUF3405"/>
</dbReference>
<organism evidence="2 3">
    <name type="scientific">Oleoguttula mirabilis</name>
    <dbReference type="NCBI Taxonomy" id="1507867"/>
    <lineage>
        <taxon>Eukaryota</taxon>
        <taxon>Fungi</taxon>
        <taxon>Dikarya</taxon>
        <taxon>Ascomycota</taxon>
        <taxon>Pezizomycotina</taxon>
        <taxon>Dothideomycetes</taxon>
        <taxon>Dothideomycetidae</taxon>
        <taxon>Mycosphaerellales</taxon>
        <taxon>Teratosphaeriaceae</taxon>
        <taxon>Oleoguttula</taxon>
    </lineage>
</organism>
<keyword evidence="1" id="KW-0472">Membrane</keyword>
<comment type="caution">
    <text evidence="2">The sequence shown here is derived from an EMBL/GenBank/DDBJ whole genome shotgun (WGS) entry which is preliminary data.</text>
</comment>
<reference evidence="2 3" key="1">
    <citation type="submission" date="2021-11" db="EMBL/GenBank/DDBJ databases">
        <title>Black yeast isolated from Biological Soil Crust.</title>
        <authorList>
            <person name="Kurbessoian T."/>
        </authorList>
    </citation>
    <scope>NUCLEOTIDE SEQUENCE [LARGE SCALE GENOMIC DNA]</scope>
    <source>
        <strain evidence="2 3">CCFEE 5522</strain>
    </source>
</reference>
<dbReference type="AlphaFoldDB" id="A0AAV9JFQ1"/>
<evidence type="ECO:0000256" key="1">
    <source>
        <dbReference type="SAM" id="Phobius"/>
    </source>
</evidence>
<dbReference type="Proteomes" id="UP001324427">
    <property type="component" value="Unassembled WGS sequence"/>
</dbReference>
<gene>
    <name evidence="2" type="ORF">LTR36_005698</name>
</gene>
<keyword evidence="1" id="KW-0812">Transmembrane</keyword>
<protein>
    <recommendedName>
        <fullName evidence="4">Major facilitator superfamily transporter</fullName>
    </recommendedName>
</protein>
<dbReference type="PANTHER" id="PTHR36205">
    <property type="entry name" value="CHROMOSOME 19, WHOLE GENOME SHOTGUN SEQUENCE"/>
    <property type="match status" value="1"/>
</dbReference>